<feature type="domain" description="AB hydrolase-1" evidence="1">
    <location>
        <begin position="7"/>
        <end position="279"/>
    </location>
</feature>
<evidence type="ECO:0000313" key="3">
    <source>
        <dbReference type="Proteomes" id="UP000028582"/>
    </source>
</evidence>
<gene>
    <name evidence="2" type="ORF">F444_17948</name>
</gene>
<sequence>MSKAATLLFAHGGGFCKETWEPIVRRLKNSSLLQTVDTKFESFDFKYHGSNRDESVEAKIDLDNPARPRVYHPASDLTAWTSAEVLQQARTLKSKSVDTPLIGIGHSMGASAMWNTEAQYPGTFDGLILFEPVYGNLNSDIVTTFLVSITLQRESSWPTRAAAEEHLRNFKNFANWDRESLDAYMKGALVEDEKTGKTVLACSTPIEASLYCHKLLHMNDQQLAKPKCQIFFHYGSRTKMFQPPVFQELSEKWPSIYTLEKPIANSSHAMVLEKPAESAQNILDNLQQLEPFREEPQLNVASASRM</sequence>
<dbReference type="Pfam" id="PF12697">
    <property type="entry name" value="Abhydrolase_6"/>
    <property type="match status" value="1"/>
</dbReference>
<organism evidence="2 3">
    <name type="scientific">Phytophthora nicotianae P1976</name>
    <dbReference type="NCBI Taxonomy" id="1317066"/>
    <lineage>
        <taxon>Eukaryota</taxon>
        <taxon>Sar</taxon>
        <taxon>Stramenopiles</taxon>
        <taxon>Oomycota</taxon>
        <taxon>Peronosporomycetes</taxon>
        <taxon>Peronosporales</taxon>
        <taxon>Peronosporaceae</taxon>
        <taxon>Phytophthora</taxon>
    </lineage>
</organism>
<dbReference type="SUPFAM" id="SSF53474">
    <property type="entry name" value="alpha/beta-Hydrolases"/>
    <property type="match status" value="1"/>
</dbReference>
<evidence type="ECO:0000313" key="2">
    <source>
        <dbReference type="EMBL" id="ETO64537.1"/>
    </source>
</evidence>
<name>A0A080ZD26_PHYNI</name>
<dbReference type="Proteomes" id="UP000028582">
    <property type="component" value="Unassembled WGS sequence"/>
</dbReference>
<proteinExistence type="predicted"/>
<evidence type="ECO:0000259" key="1">
    <source>
        <dbReference type="Pfam" id="PF12697"/>
    </source>
</evidence>
<dbReference type="Gene3D" id="3.40.50.1820">
    <property type="entry name" value="alpha/beta hydrolase"/>
    <property type="match status" value="1"/>
</dbReference>
<comment type="caution">
    <text evidence="2">The sequence shown here is derived from an EMBL/GenBank/DDBJ whole genome shotgun (WGS) entry which is preliminary data.</text>
</comment>
<dbReference type="OrthoDB" id="94039at2759"/>
<dbReference type="InterPro" id="IPR029058">
    <property type="entry name" value="AB_hydrolase_fold"/>
</dbReference>
<accession>A0A080ZD26</accession>
<dbReference type="EMBL" id="ANJA01003262">
    <property type="protein sequence ID" value="ETO64537.1"/>
    <property type="molecule type" value="Genomic_DNA"/>
</dbReference>
<protein>
    <recommendedName>
        <fullName evidence="1">AB hydrolase-1 domain-containing protein</fullName>
    </recommendedName>
</protein>
<reference evidence="2 3" key="1">
    <citation type="submission" date="2013-11" db="EMBL/GenBank/DDBJ databases">
        <title>The Genome Sequence of Phytophthora parasitica P1976.</title>
        <authorList>
            <consortium name="The Broad Institute Genomics Platform"/>
            <person name="Russ C."/>
            <person name="Tyler B."/>
            <person name="Panabieres F."/>
            <person name="Shan W."/>
            <person name="Tripathy S."/>
            <person name="Grunwald N."/>
            <person name="Machado M."/>
            <person name="Johnson C.S."/>
            <person name="Walker B."/>
            <person name="Young S."/>
            <person name="Zeng Q."/>
            <person name="Gargeya S."/>
            <person name="Fitzgerald M."/>
            <person name="Haas B."/>
            <person name="Abouelleil A."/>
            <person name="Allen A.W."/>
            <person name="Alvarado L."/>
            <person name="Arachchi H.M."/>
            <person name="Berlin A.M."/>
            <person name="Chapman S.B."/>
            <person name="Gainer-Dewar J."/>
            <person name="Goldberg J."/>
            <person name="Griggs A."/>
            <person name="Gujja S."/>
            <person name="Hansen M."/>
            <person name="Howarth C."/>
            <person name="Imamovic A."/>
            <person name="Ireland A."/>
            <person name="Larimer J."/>
            <person name="McCowan C."/>
            <person name="Murphy C."/>
            <person name="Pearson M."/>
            <person name="Poon T.W."/>
            <person name="Priest M."/>
            <person name="Roberts A."/>
            <person name="Saif S."/>
            <person name="Shea T."/>
            <person name="Sisk P."/>
            <person name="Sykes S."/>
            <person name="Wortman J."/>
            <person name="Nusbaum C."/>
            <person name="Birren B."/>
        </authorList>
    </citation>
    <scope>NUCLEOTIDE SEQUENCE [LARGE SCALE GENOMIC DNA]</scope>
    <source>
        <strain evidence="2 3">P1976</strain>
    </source>
</reference>
<dbReference type="InterPro" id="IPR000073">
    <property type="entry name" value="AB_hydrolase_1"/>
</dbReference>
<dbReference type="AlphaFoldDB" id="A0A080ZD26"/>